<evidence type="ECO:0000313" key="4">
    <source>
        <dbReference type="EMBL" id="EXJ95708.1"/>
    </source>
</evidence>
<keyword evidence="2" id="KW-0812">Transmembrane</keyword>
<feature type="compositionally biased region" description="Low complexity" evidence="1">
    <location>
        <begin position="175"/>
        <end position="228"/>
    </location>
</feature>
<feature type="region of interest" description="Disordered" evidence="1">
    <location>
        <begin position="164"/>
        <end position="237"/>
    </location>
</feature>
<evidence type="ECO:0000256" key="3">
    <source>
        <dbReference type="SAM" id="SignalP"/>
    </source>
</evidence>
<reference evidence="4 5" key="1">
    <citation type="submission" date="2013-03" db="EMBL/GenBank/DDBJ databases">
        <title>The Genome Sequence of Capronia coronata CBS 617.96.</title>
        <authorList>
            <consortium name="The Broad Institute Genomics Platform"/>
            <person name="Cuomo C."/>
            <person name="de Hoog S."/>
            <person name="Gorbushina A."/>
            <person name="Walker B."/>
            <person name="Young S.K."/>
            <person name="Zeng Q."/>
            <person name="Gargeya S."/>
            <person name="Fitzgerald M."/>
            <person name="Haas B."/>
            <person name="Abouelleil A."/>
            <person name="Allen A.W."/>
            <person name="Alvarado L."/>
            <person name="Arachchi H.M."/>
            <person name="Berlin A.M."/>
            <person name="Chapman S.B."/>
            <person name="Gainer-Dewar J."/>
            <person name="Goldberg J."/>
            <person name="Griggs A."/>
            <person name="Gujja S."/>
            <person name="Hansen M."/>
            <person name="Howarth C."/>
            <person name="Imamovic A."/>
            <person name="Ireland A."/>
            <person name="Larimer J."/>
            <person name="McCowan C."/>
            <person name="Murphy C."/>
            <person name="Pearson M."/>
            <person name="Poon T.W."/>
            <person name="Priest M."/>
            <person name="Roberts A."/>
            <person name="Saif S."/>
            <person name="Shea T."/>
            <person name="Sisk P."/>
            <person name="Sykes S."/>
            <person name="Wortman J."/>
            <person name="Nusbaum C."/>
            <person name="Birren B."/>
        </authorList>
    </citation>
    <scope>NUCLEOTIDE SEQUENCE [LARGE SCALE GENOMIC DNA]</scope>
    <source>
        <strain evidence="4 5">CBS 617.96</strain>
    </source>
</reference>
<name>W9YT32_9EURO</name>
<dbReference type="AlphaFoldDB" id="W9YT32"/>
<dbReference type="Proteomes" id="UP000019484">
    <property type="component" value="Unassembled WGS sequence"/>
</dbReference>
<keyword evidence="5" id="KW-1185">Reference proteome</keyword>
<comment type="caution">
    <text evidence="4">The sequence shown here is derived from an EMBL/GenBank/DDBJ whole genome shotgun (WGS) entry which is preliminary data.</text>
</comment>
<feature type="transmembrane region" description="Helical" evidence="2">
    <location>
        <begin position="245"/>
        <end position="268"/>
    </location>
</feature>
<feature type="region of interest" description="Disordered" evidence="1">
    <location>
        <begin position="280"/>
        <end position="358"/>
    </location>
</feature>
<dbReference type="RefSeq" id="XP_007719937.1">
    <property type="nucleotide sequence ID" value="XM_007721747.1"/>
</dbReference>
<gene>
    <name evidence="4" type="ORF">A1O1_00831</name>
</gene>
<keyword evidence="3" id="KW-0732">Signal</keyword>
<dbReference type="eggNOG" id="ENOG502SQDU">
    <property type="taxonomic scope" value="Eukaryota"/>
</dbReference>
<dbReference type="HOGENOM" id="CLU_055859_4_2_1"/>
<evidence type="ECO:0000256" key="1">
    <source>
        <dbReference type="SAM" id="MobiDB-lite"/>
    </source>
</evidence>
<evidence type="ECO:0000313" key="5">
    <source>
        <dbReference type="Proteomes" id="UP000019484"/>
    </source>
</evidence>
<dbReference type="EMBL" id="AMWN01000001">
    <property type="protein sequence ID" value="EXJ95708.1"/>
    <property type="molecule type" value="Genomic_DNA"/>
</dbReference>
<feature type="signal peptide" evidence="3">
    <location>
        <begin position="1"/>
        <end position="24"/>
    </location>
</feature>
<proteinExistence type="predicted"/>
<feature type="chain" id="PRO_5004933055" evidence="3">
    <location>
        <begin position="25"/>
        <end position="358"/>
    </location>
</feature>
<keyword evidence="2" id="KW-1133">Transmembrane helix</keyword>
<protein>
    <submittedName>
        <fullName evidence="4">Uncharacterized protein</fullName>
    </submittedName>
</protein>
<sequence length="358" mass="36885">MQTLPPLTSLFSTALVLLPQLVSATCYWQNSTLAPDDPYSIAPDDTACFPDQENSPCCGTGWTCLSDGVCYIEQGDSSFYYRGTCTDRTWDSQQCPGWCFAQNSTDSIPLIKCDSAQDWYCCPEDPNCDCNSGKDAVKLGDDQPSTVTVIGSTSWPGFTGTTAPFTASPLVSEGTTTDTNTASATEAAQTTTGSDATTTATATATATGSSNGTGVNTAAGAATTSSDNGDGDSDGGGGGGSNTGLAAGLGAGLGAAAVLIGVLAFFLIRARRRRHAVNANSGGPAYEEVPNRSHMDQKASYASPRPTTYQDEQYMVGGTHSKPELPGAGEYNRPEMPASSSNEGGRQAHGSRAELDAS</sequence>
<organism evidence="4 5">
    <name type="scientific">Capronia coronata CBS 617.96</name>
    <dbReference type="NCBI Taxonomy" id="1182541"/>
    <lineage>
        <taxon>Eukaryota</taxon>
        <taxon>Fungi</taxon>
        <taxon>Dikarya</taxon>
        <taxon>Ascomycota</taxon>
        <taxon>Pezizomycotina</taxon>
        <taxon>Eurotiomycetes</taxon>
        <taxon>Chaetothyriomycetidae</taxon>
        <taxon>Chaetothyriales</taxon>
        <taxon>Herpotrichiellaceae</taxon>
        <taxon>Capronia</taxon>
    </lineage>
</organism>
<keyword evidence="2" id="KW-0472">Membrane</keyword>
<dbReference type="OrthoDB" id="4158266at2759"/>
<accession>W9YT32</accession>
<evidence type="ECO:0000256" key="2">
    <source>
        <dbReference type="SAM" id="Phobius"/>
    </source>
</evidence>
<dbReference type="STRING" id="1182541.W9YT32"/>
<dbReference type="GeneID" id="19155736"/>